<dbReference type="EMBL" id="NGLE02000001">
    <property type="protein sequence ID" value="MEI5995026.1"/>
    <property type="molecule type" value="Genomic_DNA"/>
</dbReference>
<comment type="similarity">
    <text evidence="3 6">Belongs to the peptidase S26 family.</text>
</comment>
<evidence type="ECO:0000313" key="10">
    <source>
        <dbReference type="EMBL" id="OTO09831.1"/>
    </source>
</evidence>
<feature type="domain" description="Peptidase S26" evidence="8">
    <location>
        <begin position="77"/>
        <end position="240"/>
    </location>
</feature>
<keyword evidence="11" id="KW-1185">Reference proteome</keyword>
<dbReference type="Pfam" id="PF10502">
    <property type="entry name" value="Peptidase_S26"/>
    <property type="match status" value="1"/>
</dbReference>
<dbReference type="InterPro" id="IPR000223">
    <property type="entry name" value="Pept_S26A_signal_pept_1"/>
</dbReference>
<evidence type="ECO:0000256" key="4">
    <source>
        <dbReference type="ARBA" id="ARBA00013208"/>
    </source>
</evidence>
<keyword evidence="6" id="KW-0645">Protease</keyword>
<sequence>MREKNQSKQKIALKNSANKKKNNPKRSTRVAFKKKIMRKKEWRNNKYRQHETTRKKNHGKQKRKRLRRSNLYKKLLLEIGSTLLISISIIWLFSLFTFTFAKVEGYGMIPTLADKEMVFINRNSVKRRFKLAYIRKPDGRGNDIRRIIGLPGESVNYKGDQLYINGNIVVEKFIYEEIGQAKNTDNSYTEDFNLEEDFGLTRIPEKNYLVLGDNRPYSTDSRYYGLVEEKDIIGIVEMRILPINLLEQL</sequence>
<evidence type="ECO:0000256" key="6">
    <source>
        <dbReference type="RuleBase" id="RU362042"/>
    </source>
</evidence>
<dbReference type="SUPFAM" id="SSF51306">
    <property type="entry name" value="LexA/Signal peptidase"/>
    <property type="match status" value="1"/>
</dbReference>
<reference evidence="9 11" key="2">
    <citation type="submission" date="2018-07" db="EMBL/GenBank/DDBJ databases">
        <title>The Genome Sequence of Enterococcus sp. DIV0659b.</title>
        <authorList>
            <consortium name="The Broad Institute Genomics Platform"/>
            <consortium name="The Broad Institute Genomic Center for Infectious Diseases"/>
            <person name="Earl A."/>
            <person name="Manson A."/>
            <person name="Schwartman J."/>
            <person name="Gilmore M."/>
            <person name="Abouelleil A."/>
            <person name="Cao P."/>
            <person name="Chapman S."/>
            <person name="Cusick C."/>
            <person name="Shea T."/>
            <person name="Young S."/>
            <person name="Neafsey D."/>
            <person name="Nusbaum C."/>
            <person name="Birren B."/>
        </authorList>
    </citation>
    <scope>NUCLEOTIDE SEQUENCE [LARGE SCALE GENOMIC DNA]</scope>
    <source>
        <strain evidence="9 11">4G2_DIV0659</strain>
    </source>
</reference>
<evidence type="ECO:0000256" key="3">
    <source>
        <dbReference type="ARBA" id="ARBA00009370"/>
    </source>
</evidence>
<evidence type="ECO:0000256" key="5">
    <source>
        <dbReference type="ARBA" id="ARBA00022801"/>
    </source>
</evidence>
<accession>A0A242CHZ0</accession>
<feature type="compositionally biased region" description="Basic and acidic residues" evidence="7">
    <location>
        <begin position="42"/>
        <end position="54"/>
    </location>
</feature>
<reference evidence="10" key="1">
    <citation type="submission" date="2017-05" db="EMBL/GenBank/DDBJ databases">
        <title>The Genome Sequence of Enterococcus sp. 4G2_DIV0659.</title>
        <authorList>
            <consortium name="The Broad Institute Genomics Platform"/>
            <consortium name="The Broad Institute Genomic Center for Infectious Diseases"/>
            <person name="Earl A."/>
            <person name="Manson A."/>
            <person name="Schwartman J."/>
            <person name="Gilmore M."/>
            <person name="Abouelleil A."/>
            <person name="Cao P."/>
            <person name="Chapman S."/>
            <person name="Cusick C."/>
            <person name="Shea T."/>
            <person name="Young S."/>
            <person name="Neafsey D."/>
            <person name="Nusbaum C."/>
            <person name="Birren B."/>
        </authorList>
    </citation>
    <scope>NUCLEOTIDE SEQUENCE [LARGE SCALE GENOMIC DNA]</scope>
    <source>
        <strain evidence="10">4G2_DIV0659</strain>
    </source>
</reference>
<dbReference type="EC" id="3.4.21.89" evidence="4 6"/>
<feature type="transmembrane region" description="Helical" evidence="6">
    <location>
        <begin position="75"/>
        <end position="101"/>
    </location>
</feature>
<evidence type="ECO:0000313" key="11">
    <source>
        <dbReference type="Proteomes" id="UP000195139"/>
    </source>
</evidence>
<evidence type="ECO:0000256" key="7">
    <source>
        <dbReference type="SAM" id="MobiDB-lite"/>
    </source>
</evidence>
<keyword evidence="5 6" id="KW-0378">Hydrolase</keyword>
<dbReference type="GO" id="GO:0006465">
    <property type="term" value="P:signal peptide processing"/>
    <property type="evidence" value="ECO:0007669"/>
    <property type="project" value="InterPro"/>
</dbReference>
<evidence type="ECO:0000313" key="9">
    <source>
        <dbReference type="EMBL" id="MEI5995026.1"/>
    </source>
</evidence>
<dbReference type="InterPro" id="IPR036286">
    <property type="entry name" value="LexA/Signal_pep-like_sf"/>
</dbReference>
<evidence type="ECO:0000256" key="1">
    <source>
        <dbReference type="ARBA" id="ARBA00000677"/>
    </source>
</evidence>
<dbReference type="GO" id="GO:0004252">
    <property type="term" value="F:serine-type endopeptidase activity"/>
    <property type="evidence" value="ECO:0007669"/>
    <property type="project" value="InterPro"/>
</dbReference>
<organism evidence="10">
    <name type="scientific">Candidatus Enterococcus mansonii</name>
    <dbReference type="NCBI Taxonomy" id="1834181"/>
    <lineage>
        <taxon>Bacteria</taxon>
        <taxon>Bacillati</taxon>
        <taxon>Bacillota</taxon>
        <taxon>Bacilli</taxon>
        <taxon>Lactobacillales</taxon>
        <taxon>Enterococcaceae</taxon>
        <taxon>Enterococcus</taxon>
    </lineage>
</organism>
<dbReference type="EMBL" id="NGLE01000001">
    <property type="protein sequence ID" value="OTO09831.1"/>
    <property type="molecule type" value="Genomic_DNA"/>
</dbReference>
<name>A0A242CHZ0_9ENTE</name>
<dbReference type="PANTHER" id="PTHR43390">
    <property type="entry name" value="SIGNAL PEPTIDASE I"/>
    <property type="match status" value="1"/>
</dbReference>
<feature type="compositionally biased region" description="Basic residues" evidence="7">
    <location>
        <begin position="55"/>
        <end position="65"/>
    </location>
</feature>
<dbReference type="PRINTS" id="PR00727">
    <property type="entry name" value="LEADERPTASE"/>
</dbReference>
<proteinExistence type="inferred from homology"/>
<gene>
    <name evidence="10" type="ORF">A5880_000514</name>
    <name evidence="9" type="ORF">A5880_002616</name>
</gene>
<dbReference type="PROSITE" id="PS00761">
    <property type="entry name" value="SPASE_I_3"/>
    <property type="match status" value="1"/>
</dbReference>
<dbReference type="Proteomes" id="UP000195139">
    <property type="component" value="Unassembled WGS sequence"/>
</dbReference>
<feature type="region of interest" description="Disordered" evidence="7">
    <location>
        <begin position="1"/>
        <end position="65"/>
    </location>
</feature>
<dbReference type="Gene3D" id="2.10.109.10">
    <property type="entry name" value="Umud Fragment, subunit A"/>
    <property type="match status" value="1"/>
</dbReference>
<dbReference type="InterPro" id="IPR019758">
    <property type="entry name" value="Pept_S26A_signal_pept_1_CS"/>
</dbReference>
<dbReference type="STRING" id="1834181.A5880_000514"/>
<protein>
    <recommendedName>
        <fullName evidence="4 6">Signal peptidase I</fullName>
        <ecNumber evidence="4 6">3.4.21.89</ecNumber>
    </recommendedName>
</protein>
<comment type="catalytic activity">
    <reaction evidence="1 6">
        <text>Cleavage of hydrophobic, N-terminal signal or leader sequences from secreted and periplasmic proteins.</text>
        <dbReference type="EC" id="3.4.21.89"/>
    </reaction>
</comment>
<dbReference type="CDD" id="cd06530">
    <property type="entry name" value="S26_SPase_I"/>
    <property type="match status" value="1"/>
</dbReference>
<keyword evidence="6" id="KW-0472">Membrane</keyword>
<dbReference type="RefSeq" id="WP_256924781.1">
    <property type="nucleotide sequence ID" value="NZ_NGLE02000001.1"/>
</dbReference>
<dbReference type="GO" id="GO:0005886">
    <property type="term" value="C:plasma membrane"/>
    <property type="evidence" value="ECO:0007669"/>
    <property type="project" value="UniProtKB-SubCell"/>
</dbReference>
<dbReference type="AlphaFoldDB" id="A0A242CHZ0"/>
<evidence type="ECO:0000256" key="2">
    <source>
        <dbReference type="ARBA" id="ARBA00004401"/>
    </source>
</evidence>
<keyword evidence="6" id="KW-0812">Transmembrane</keyword>
<keyword evidence="6" id="KW-1133">Transmembrane helix</keyword>
<comment type="subcellular location">
    <subcellularLocation>
        <location evidence="2">Cell membrane</location>
        <topology evidence="2">Single-pass type II membrane protein</topology>
    </subcellularLocation>
    <subcellularLocation>
        <location evidence="6">Membrane</location>
        <topology evidence="6">Single-pass type II membrane protein</topology>
    </subcellularLocation>
</comment>
<feature type="compositionally biased region" description="Basic residues" evidence="7">
    <location>
        <begin position="17"/>
        <end position="41"/>
    </location>
</feature>
<dbReference type="PANTHER" id="PTHR43390:SF1">
    <property type="entry name" value="CHLOROPLAST PROCESSING PEPTIDASE"/>
    <property type="match status" value="1"/>
</dbReference>
<comment type="caution">
    <text evidence="10">The sequence shown here is derived from an EMBL/GenBank/DDBJ whole genome shotgun (WGS) entry which is preliminary data.</text>
</comment>
<dbReference type="InterPro" id="IPR019533">
    <property type="entry name" value="Peptidase_S26"/>
</dbReference>
<dbReference type="NCBIfam" id="TIGR02227">
    <property type="entry name" value="sigpep_I_bact"/>
    <property type="match status" value="1"/>
</dbReference>
<dbReference type="GO" id="GO:0009003">
    <property type="term" value="F:signal peptidase activity"/>
    <property type="evidence" value="ECO:0007669"/>
    <property type="project" value="UniProtKB-EC"/>
</dbReference>
<evidence type="ECO:0000259" key="8">
    <source>
        <dbReference type="Pfam" id="PF10502"/>
    </source>
</evidence>